<keyword evidence="2" id="KW-1133">Transmembrane helix</keyword>
<accession>A0A812STR6</accession>
<evidence type="ECO:0000313" key="3">
    <source>
        <dbReference type="EMBL" id="CAE7500529.1"/>
    </source>
</evidence>
<dbReference type="GO" id="GO:0019825">
    <property type="term" value="F:oxygen binding"/>
    <property type="evidence" value="ECO:0007669"/>
    <property type="project" value="InterPro"/>
</dbReference>
<feature type="transmembrane region" description="Helical" evidence="2">
    <location>
        <begin position="765"/>
        <end position="784"/>
    </location>
</feature>
<dbReference type="Proteomes" id="UP000604046">
    <property type="component" value="Unassembled WGS sequence"/>
</dbReference>
<evidence type="ECO:0000256" key="1">
    <source>
        <dbReference type="SAM" id="MobiDB-lite"/>
    </source>
</evidence>
<feature type="transmembrane region" description="Helical" evidence="2">
    <location>
        <begin position="844"/>
        <end position="865"/>
    </location>
</feature>
<dbReference type="SUPFAM" id="SSF46458">
    <property type="entry name" value="Globin-like"/>
    <property type="match status" value="3"/>
</dbReference>
<feature type="region of interest" description="Disordered" evidence="1">
    <location>
        <begin position="16"/>
        <end position="53"/>
    </location>
</feature>
<sequence length="1083" mass="121698">MADAGTVEMLEATEVAEVEAGSATDEVPEDESLSSEISPISAPNAANTNNDSILGDKFGKTMEELSMPQHEKAAIRHSWNAFQKALGDSEAVGDAIYGFLTGALSSEKDKFTTPRAVLCLALFNGFRVLSDKLDDPAALFTFVEILGFKHLTFGVTMAQTSAVSDAFIEILTQQVQGQELVPGAIQAWRNLLFWVGSCLRYISVTYSRRLELIGEDWKAIQEASNSNEEESAVRSFPKMCAFSNEVMGETLDAWMHELLKVFEVLVSQANNPSLLLEECDLLSITIVNLSNGGDIQFDRFKPVMLAALRSLLPKTWSMEHETAWQWLWKTIATNLMEATMKVRSYKPWSTKLYGAIKDEQRESFRSDIYTDFFAKCGMSQEFFKQSQTRLRYIADRILASAYDMLHKPVQEMVDELSALGLRHVGYGVPVELFAPFTDTIVLTMKPIVANLADEVTIVAEAARSNCHWLEDFNVPDKMMLDGFRWSLGLVARILMRTITEGSTSVMQAINHDDHRQITKALNDSPRFDRARWQLRVRVGTQTISPLHYALRSGSHQSAKKMIEDVLTIRADRQRYYYGVDELFNYQPDVAEHVCSEAPFLAMEMLEGLVWRSHKSHDGMRSVIYYLQHLLQDTAEDSTLSRSLKTFISFKDAKIIQHPIMVFCTDLLWSRLVVKVFLCDRCWTGFTFVIYILSQCSLNQPHFLENPVLRNVLGAARLLVYICGLGRLLYWHCRETCKASQRRDMVKFGRLSIPAYWGELEHRISLALLAVLVGMLFVEPMFYCFGSNDVVEFACPAYTDGMHMVYQLFSGLGVFLFCSMILDLAALNIRMAAYKVLCAQAMDQVVMCGIALLVTVVTFTFVISSLSRETQNIQTQDWKSMDGTMLALMQIAFGLFSMESMSALAQESGLIFACVLLYSIAVYTCLFNLLVSQFCGIYMALAEDIEGHARLVRGHIILTVLKDIQLKKWQAFISSLRLDLRTDFAEGDTGLPGGIKIQEPAYLHPVAHDQILRFGGKTDPSLPWPEKDNGQDETMEAMVERTVLKSVKKALGQSGSETHNTGTSRHTDSSVHSHSESQGPAVQL</sequence>
<feature type="transmembrane region" description="Helical" evidence="2">
    <location>
        <begin position="877"/>
        <end position="897"/>
    </location>
</feature>
<dbReference type="OrthoDB" id="414811at2759"/>
<evidence type="ECO:0000313" key="4">
    <source>
        <dbReference type="Proteomes" id="UP000604046"/>
    </source>
</evidence>
<dbReference type="InterPro" id="IPR044399">
    <property type="entry name" value="Mb-like_M"/>
</dbReference>
<feature type="compositionally biased region" description="Basic and acidic residues" evidence="1">
    <location>
        <begin position="1064"/>
        <end position="1074"/>
    </location>
</feature>
<proteinExistence type="predicted"/>
<comment type="caution">
    <text evidence="3">The sequence shown here is derived from an EMBL/GenBank/DDBJ whole genome shotgun (WGS) entry which is preliminary data.</text>
</comment>
<dbReference type="InterPro" id="IPR012292">
    <property type="entry name" value="Globin/Proto"/>
</dbReference>
<protein>
    <recommendedName>
        <fullName evidence="5">Globin family profile domain-containing protein</fullName>
    </recommendedName>
</protein>
<dbReference type="EMBL" id="CAJNDS010002500">
    <property type="protein sequence ID" value="CAE7500529.1"/>
    <property type="molecule type" value="Genomic_DNA"/>
</dbReference>
<evidence type="ECO:0008006" key="5">
    <source>
        <dbReference type="Google" id="ProtNLM"/>
    </source>
</evidence>
<dbReference type="AlphaFoldDB" id="A0A812STR6"/>
<dbReference type="CDD" id="cd01040">
    <property type="entry name" value="Mb-like"/>
    <property type="match status" value="2"/>
</dbReference>
<keyword evidence="4" id="KW-1185">Reference proteome</keyword>
<feature type="compositionally biased region" description="Polar residues" evidence="1">
    <location>
        <begin position="1052"/>
        <end position="1063"/>
    </location>
</feature>
<organism evidence="3 4">
    <name type="scientific">Symbiodinium natans</name>
    <dbReference type="NCBI Taxonomy" id="878477"/>
    <lineage>
        <taxon>Eukaryota</taxon>
        <taxon>Sar</taxon>
        <taxon>Alveolata</taxon>
        <taxon>Dinophyceae</taxon>
        <taxon>Suessiales</taxon>
        <taxon>Symbiodiniaceae</taxon>
        <taxon>Symbiodinium</taxon>
    </lineage>
</organism>
<feature type="transmembrane region" description="Helical" evidence="2">
    <location>
        <begin position="804"/>
        <end position="824"/>
    </location>
</feature>
<reference evidence="3" key="1">
    <citation type="submission" date="2021-02" db="EMBL/GenBank/DDBJ databases">
        <authorList>
            <person name="Dougan E. K."/>
            <person name="Rhodes N."/>
            <person name="Thang M."/>
            <person name="Chan C."/>
        </authorList>
    </citation>
    <scope>NUCLEOTIDE SEQUENCE</scope>
</reference>
<evidence type="ECO:0000256" key="2">
    <source>
        <dbReference type="SAM" id="Phobius"/>
    </source>
</evidence>
<dbReference type="InterPro" id="IPR009050">
    <property type="entry name" value="Globin-like_sf"/>
</dbReference>
<feature type="transmembrane region" description="Helical" evidence="2">
    <location>
        <begin position="909"/>
        <end position="930"/>
    </location>
</feature>
<feature type="region of interest" description="Disordered" evidence="1">
    <location>
        <begin position="1045"/>
        <end position="1083"/>
    </location>
</feature>
<name>A0A812STR6_9DINO</name>
<keyword evidence="2" id="KW-0472">Membrane</keyword>
<keyword evidence="2" id="KW-0812">Transmembrane</keyword>
<gene>
    <name evidence="3" type="ORF">SNAT2548_LOCUS28032</name>
</gene>
<dbReference type="GO" id="GO:0020037">
    <property type="term" value="F:heme binding"/>
    <property type="evidence" value="ECO:0007669"/>
    <property type="project" value="InterPro"/>
</dbReference>
<dbReference type="Gene3D" id="1.10.490.10">
    <property type="entry name" value="Globins"/>
    <property type="match status" value="3"/>
</dbReference>